<comment type="caution">
    <text evidence="16">The sequence shown here is derived from an EMBL/GenBank/DDBJ whole genome shotgun (WGS) entry which is preliminary data.</text>
</comment>
<evidence type="ECO:0000256" key="2">
    <source>
        <dbReference type="ARBA" id="ARBA00004520"/>
    </source>
</evidence>
<dbReference type="InterPro" id="IPR002110">
    <property type="entry name" value="Ankyrin_rpt"/>
</dbReference>
<evidence type="ECO:0000259" key="15">
    <source>
        <dbReference type="Pfam" id="PF01529"/>
    </source>
</evidence>
<proteinExistence type="inferred from homology"/>
<keyword evidence="4 13" id="KW-0812">Transmembrane</keyword>
<dbReference type="GO" id="GO:0031901">
    <property type="term" value="C:early endosome membrane"/>
    <property type="evidence" value="ECO:0007669"/>
    <property type="project" value="UniProtKB-SubCell"/>
</dbReference>
<dbReference type="Pfam" id="PF01529">
    <property type="entry name" value="DHHC"/>
    <property type="match status" value="1"/>
</dbReference>
<keyword evidence="7 12" id="KW-0040">ANK repeat</keyword>
<feature type="transmembrane region" description="Helical" evidence="13">
    <location>
        <begin position="511"/>
        <end position="532"/>
    </location>
</feature>
<dbReference type="PROSITE" id="PS50297">
    <property type="entry name" value="ANK_REP_REGION"/>
    <property type="match status" value="4"/>
</dbReference>
<organism evidence="16 17">
    <name type="scientific">Rasamsonia emersonii (strain ATCC 16479 / CBS 393.64 / IMI 116815)</name>
    <dbReference type="NCBI Taxonomy" id="1408163"/>
    <lineage>
        <taxon>Eukaryota</taxon>
        <taxon>Fungi</taxon>
        <taxon>Dikarya</taxon>
        <taxon>Ascomycota</taxon>
        <taxon>Pezizomycotina</taxon>
        <taxon>Eurotiomycetes</taxon>
        <taxon>Eurotiomycetidae</taxon>
        <taxon>Eurotiales</taxon>
        <taxon>Trichocomaceae</taxon>
        <taxon>Rasamsonia</taxon>
    </lineage>
</organism>
<dbReference type="PROSITE" id="PS50088">
    <property type="entry name" value="ANK_REPEAT"/>
    <property type="match status" value="4"/>
</dbReference>
<evidence type="ECO:0000256" key="9">
    <source>
        <dbReference type="ARBA" id="ARBA00023139"/>
    </source>
</evidence>
<keyword evidence="5" id="KW-0677">Repeat</keyword>
<keyword evidence="8 13" id="KW-0472">Membrane</keyword>
<evidence type="ECO:0000256" key="12">
    <source>
        <dbReference type="PROSITE-ProRule" id="PRU00023"/>
    </source>
</evidence>
<dbReference type="GeneID" id="25317446"/>
<dbReference type="PROSITE" id="PS50216">
    <property type="entry name" value="DHHC"/>
    <property type="match status" value="1"/>
</dbReference>
<keyword evidence="6 13" id="KW-1133">Transmembrane helix</keyword>
<feature type="transmembrane region" description="Helical" evidence="13">
    <location>
        <begin position="366"/>
        <end position="384"/>
    </location>
</feature>
<reference evidence="16 17" key="1">
    <citation type="submission" date="2015-04" db="EMBL/GenBank/DDBJ databases">
        <authorList>
            <person name="Heijne W.H."/>
            <person name="Fedorova N.D."/>
            <person name="Nierman W.C."/>
            <person name="Vollebregt A.W."/>
            <person name="Zhao Z."/>
            <person name="Wu L."/>
            <person name="Kumar M."/>
            <person name="Stam H."/>
            <person name="van den Berg M.A."/>
            <person name="Pel H.J."/>
        </authorList>
    </citation>
    <scope>NUCLEOTIDE SEQUENCE [LARGE SCALE GENOMIC DNA]</scope>
    <source>
        <strain evidence="16 17">CBS 393.64</strain>
    </source>
</reference>
<evidence type="ECO:0000256" key="5">
    <source>
        <dbReference type="ARBA" id="ARBA00022737"/>
    </source>
</evidence>
<feature type="region of interest" description="Disordered" evidence="14">
    <location>
        <begin position="787"/>
        <end position="808"/>
    </location>
</feature>
<evidence type="ECO:0000256" key="8">
    <source>
        <dbReference type="ARBA" id="ARBA00023136"/>
    </source>
</evidence>
<dbReference type="RefSeq" id="XP_013327497.1">
    <property type="nucleotide sequence ID" value="XM_013472043.1"/>
</dbReference>
<dbReference type="STRING" id="1408163.A0A0F4YS19"/>
<dbReference type="Pfam" id="PF12796">
    <property type="entry name" value="Ank_2"/>
    <property type="match status" value="2"/>
</dbReference>
<evidence type="ECO:0000256" key="1">
    <source>
        <dbReference type="ARBA" id="ARBA00002100"/>
    </source>
</evidence>
<sequence length="852" mass="95097">MTSGTLSSDDTPVSPSSPSAPTGKAAPAPPKVTQPNDGVELKDMRSGSDGAKASLPIEEDIMQLARLGEIGAMQKLFDSKKYNAKYKDEEGITPLHWAAINNQYAMCRFLLDSGADVNAKGGESVATPAMWAAQRCHYYIVDLLLQRGADPLLTDVQGYNILHLATIDGNAFLLALLLHQGIPVDVTDPQGHTGLMWAAYKGFPACVDLFLRWGANVNATDEGGLTPLHWALVKGSHPCIQKIVEYGADRFAKTRDGKTPATVAAEMRTTRIWHRALNDCGYDKDGNLKVLPLGLTMFVHSKSALSKFFFLWPFFTVFAIIWILSHLVIYLSVPIAALGVYGLQWVAQQVANNGPGEFRVLHRTPYLAGVFAASLFWVGVRYIMKILPGYVPKLGSRNQQREVIRELVDDWKFDEEHFCIHCMVRKPLRSKHCRRCGRCVAKHDHHCPWIDNCVGVNNLRHFVQYIVSLEIGILLFIQLTISYIELLPDPAELQCNIINDVLCSIVSRDTFTLVLTIWTSLQLIWVTMLCAVQLVQISRNQTTYENMRGHSIEHAHPHSQAITSALAAGTTSLDAAGLTSAGHGPNPAATPAAHPHRSHGCFEQWKKLLGLDTFFATAQGRSARQKNPFSRGIITNCRDFWCDPAPIFRKREPGSAMLDGEIVNYYRMYEPPLRMHSGENGTAYMSLAGDDPERGLASDEHSRKVMSEWFWNIGPWLTRTYSCLHMFYSGEHTDAMYAQHIASVIPVWKTVCGQVDRQMSSLTLSPRAESSDSSRLVRFVSSGSDFLPRAHHPRHGPPRTDGETSESGANSWNGMAWLAWLLLLWLWYETELQKPVWSRVEVAVEFNCSQLR</sequence>
<feature type="repeat" description="ANK" evidence="12">
    <location>
        <begin position="223"/>
        <end position="255"/>
    </location>
</feature>
<evidence type="ECO:0000256" key="10">
    <source>
        <dbReference type="ARBA" id="ARBA00023288"/>
    </source>
</evidence>
<dbReference type="GO" id="GO:0019706">
    <property type="term" value="F:protein-cysteine S-palmitoyltransferase activity"/>
    <property type="evidence" value="ECO:0007669"/>
    <property type="project" value="UniProtKB-EC"/>
</dbReference>
<name>A0A0F4YS19_RASE3</name>
<dbReference type="PANTHER" id="PTHR24161">
    <property type="entry name" value="ANK_REP_REGION DOMAIN-CONTAINING PROTEIN-RELATED"/>
    <property type="match status" value="1"/>
</dbReference>
<evidence type="ECO:0000256" key="7">
    <source>
        <dbReference type="ARBA" id="ARBA00023043"/>
    </source>
</evidence>
<feature type="transmembrane region" description="Helical" evidence="13">
    <location>
        <begin position="465"/>
        <end position="484"/>
    </location>
</feature>
<dbReference type="SMART" id="SM00248">
    <property type="entry name" value="ANK"/>
    <property type="match status" value="5"/>
</dbReference>
<dbReference type="InterPro" id="IPR001594">
    <property type="entry name" value="Palmitoyltrfase_DHHC"/>
</dbReference>
<feature type="repeat" description="ANK" evidence="12">
    <location>
        <begin position="157"/>
        <end position="189"/>
    </location>
</feature>
<dbReference type="EC" id="2.3.1.225" evidence="13"/>
<dbReference type="OrthoDB" id="6781668at2759"/>
<accession>A0A0F4YS19</accession>
<feature type="transmembrane region" description="Helical" evidence="13">
    <location>
        <begin position="309"/>
        <end position="333"/>
    </location>
</feature>
<evidence type="ECO:0000256" key="11">
    <source>
        <dbReference type="ARBA" id="ARBA00048048"/>
    </source>
</evidence>
<dbReference type="Proteomes" id="UP000053958">
    <property type="component" value="Unassembled WGS sequence"/>
</dbReference>
<dbReference type="PANTHER" id="PTHR24161:SF85">
    <property type="entry name" value="PALMITOYLTRANSFERASE HIP14"/>
    <property type="match status" value="1"/>
</dbReference>
<feature type="repeat" description="ANK" evidence="12">
    <location>
        <begin position="90"/>
        <end position="122"/>
    </location>
</feature>
<comment type="subcellular location">
    <subcellularLocation>
        <location evidence="2">Early endosome membrane</location>
        <topology evidence="2">Multi-pass membrane protein</topology>
    </subcellularLocation>
</comment>
<dbReference type="AlphaFoldDB" id="A0A0F4YS19"/>
<comment type="domain">
    <text evidence="13">The DHHC domain is required for palmitoyltransferase activity.</text>
</comment>
<keyword evidence="13 16" id="KW-0808">Transferase</keyword>
<feature type="repeat" description="ANK" evidence="12">
    <location>
        <begin position="190"/>
        <end position="222"/>
    </location>
</feature>
<comment type="function">
    <text evidence="1">Palmitoyltransferase specific for casein kinase 1.</text>
</comment>
<feature type="region of interest" description="Disordered" evidence="14">
    <location>
        <begin position="1"/>
        <end position="53"/>
    </location>
</feature>
<evidence type="ECO:0000313" key="16">
    <source>
        <dbReference type="EMBL" id="KKA20885.1"/>
    </source>
</evidence>
<comment type="similarity">
    <text evidence="3">Belongs to the DHHC palmitoyltransferase family. AKR/ZDHHC17 subfamily.</text>
</comment>
<keyword evidence="17" id="KW-1185">Reference proteome</keyword>
<comment type="catalytic activity">
    <reaction evidence="11 13">
        <text>L-cysteinyl-[protein] + hexadecanoyl-CoA = S-hexadecanoyl-L-cysteinyl-[protein] + CoA</text>
        <dbReference type="Rhea" id="RHEA:36683"/>
        <dbReference type="Rhea" id="RHEA-COMP:10131"/>
        <dbReference type="Rhea" id="RHEA-COMP:11032"/>
        <dbReference type="ChEBI" id="CHEBI:29950"/>
        <dbReference type="ChEBI" id="CHEBI:57287"/>
        <dbReference type="ChEBI" id="CHEBI:57379"/>
        <dbReference type="ChEBI" id="CHEBI:74151"/>
        <dbReference type="EC" id="2.3.1.225"/>
    </reaction>
</comment>
<keyword evidence="9" id="KW-0564">Palmitate</keyword>
<feature type="compositionally biased region" description="Low complexity" evidence="14">
    <location>
        <begin position="7"/>
        <end position="26"/>
    </location>
</feature>
<dbReference type="EMBL" id="LASV01000222">
    <property type="protein sequence ID" value="KKA20885.1"/>
    <property type="molecule type" value="Genomic_DNA"/>
</dbReference>
<feature type="domain" description="Palmitoyltransferase DHHC" evidence="15">
    <location>
        <begin position="413"/>
        <end position="548"/>
    </location>
</feature>
<evidence type="ECO:0000256" key="6">
    <source>
        <dbReference type="ARBA" id="ARBA00022989"/>
    </source>
</evidence>
<keyword evidence="10" id="KW-0449">Lipoprotein</keyword>
<dbReference type="SUPFAM" id="SSF48403">
    <property type="entry name" value="Ankyrin repeat"/>
    <property type="match status" value="1"/>
</dbReference>
<keyword evidence="13" id="KW-0012">Acyltransferase</keyword>
<evidence type="ECO:0000256" key="3">
    <source>
        <dbReference type="ARBA" id="ARBA00010104"/>
    </source>
</evidence>
<protein>
    <recommendedName>
        <fullName evidence="13">Palmitoyltransferase</fullName>
        <ecNumber evidence="13">2.3.1.225</ecNumber>
    </recommendedName>
</protein>
<dbReference type="InterPro" id="IPR036770">
    <property type="entry name" value="Ankyrin_rpt-contain_sf"/>
</dbReference>
<dbReference type="Gene3D" id="1.25.40.20">
    <property type="entry name" value="Ankyrin repeat-containing domain"/>
    <property type="match status" value="1"/>
</dbReference>
<evidence type="ECO:0000256" key="4">
    <source>
        <dbReference type="ARBA" id="ARBA00022692"/>
    </source>
</evidence>
<evidence type="ECO:0000313" key="17">
    <source>
        <dbReference type="Proteomes" id="UP000053958"/>
    </source>
</evidence>
<gene>
    <name evidence="16" type="ORF">T310_5101</name>
</gene>
<evidence type="ECO:0000256" key="14">
    <source>
        <dbReference type="SAM" id="MobiDB-lite"/>
    </source>
</evidence>
<evidence type="ECO:0000256" key="13">
    <source>
        <dbReference type="RuleBase" id="RU079119"/>
    </source>
</evidence>